<evidence type="ECO:0000259" key="12">
    <source>
        <dbReference type="Pfam" id="PF01225"/>
    </source>
</evidence>
<dbReference type="Gene3D" id="3.90.190.20">
    <property type="entry name" value="Mur ligase, C-terminal domain"/>
    <property type="match status" value="1"/>
</dbReference>
<keyword evidence="7 10" id="KW-0573">Peptidoglycan synthesis</keyword>
<dbReference type="SUPFAM" id="SSF63418">
    <property type="entry name" value="MurE/MurF N-terminal domain"/>
    <property type="match status" value="1"/>
</dbReference>
<dbReference type="InterPro" id="IPR004101">
    <property type="entry name" value="Mur_ligase_C"/>
</dbReference>
<keyword evidence="3 10" id="KW-0132">Cell division</keyword>
<sequence length="460" mass="49130">MNILWTSDELRQATHGKLVADDLMITGVSIDTRTLQPGDLFIALQGENSDGHAHIEKALQAGAACVMIHTLDISIKDDPRLLLVADTMQGLIALGHYARTRFKGKLIAITGSVGKTTTKDMLRTALQKSGKTHAAVASYNNHWGVPLTLARLPKDADYCISEIGMNHVGEILPLAQQVKPDVAIITTIGTAHLGHMGSIEAIAKEKASLFSALQPHGTAIVPDDAIGSHFFHEYIPHDRTLWTCGISSTADICIQNLVSTAEGSHFTLLVPQQKYDVELHAPGKHIARNAALVLGTVKALHADLPAAISALKTFLPSAGRGQIRTILNNVQLLDESYNASTTSVRAAIETLSLLPAQRHVVALGDILELGTFAAAEHRTLAESVISANAIAFCCGEHMRALYDALPKALQGAYAPDSRSLAPVLRAALQPGDLLLVKGSFGSRMRDLIALLDQTSNPVSN</sequence>
<comment type="function">
    <text evidence="10 11">Involved in cell wall formation. Catalyzes the final step in the synthesis of UDP-N-acetylmuramoyl-pentapeptide, the precursor of murein.</text>
</comment>
<dbReference type="AlphaFoldDB" id="A0A4Y6UFF1"/>
<dbReference type="Pfam" id="PF08245">
    <property type="entry name" value="Mur_ligase_M"/>
    <property type="match status" value="1"/>
</dbReference>
<comment type="pathway">
    <text evidence="10 11">Cell wall biogenesis; peptidoglycan biosynthesis.</text>
</comment>
<name>A0A4Y6UFF1_9PROT</name>
<keyword evidence="5 10" id="KW-0067">ATP-binding</keyword>
<dbReference type="Gene3D" id="3.40.1390.10">
    <property type="entry name" value="MurE/MurF, N-terminal domain"/>
    <property type="match status" value="1"/>
</dbReference>
<dbReference type="GO" id="GO:0005524">
    <property type="term" value="F:ATP binding"/>
    <property type="evidence" value="ECO:0007669"/>
    <property type="project" value="UniProtKB-UniRule"/>
</dbReference>
<dbReference type="HAMAP" id="MF_02019">
    <property type="entry name" value="MurF"/>
    <property type="match status" value="1"/>
</dbReference>
<dbReference type="GO" id="GO:0005737">
    <property type="term" value="C:cytoplasm"/>
    <property type="evidence" value="ECO:0007669"/>
    <property type="project" value="UniProtKB-SubCell"/>
</dbReference>
<evidence type="ECO:0000256" key="5">
    <source>
        <dbReference type="ARBA" id="ARBA00022840"/>
    </source>
</evidence>
<evidence type="ECO:0000256" key="11">
    <source>
        <dbReference type="RuleBase" id="RU004136"/>
    </source>
</evidence>
<dbReference type="Proteomes" id="UP000316313">
    <property type="component" value="Chromosome"/>
</dbReference>
<accession>A0A4Y6UFF1</accession>
<feature type="domain" description="Mur ligase central" evidence="14">
    <location>
        <begin position="109"/>
        <end position="296"/>
    </location>
</feature>
<dbReference type="SUPFAM" id="SSF53244">
    <property type="entry name" value="MurD-like peptide ligases, peptide-binding domain"/>
    <property type="match status" value="1"/>
</dbReference>
<dbReference type="InterPro" id="IPR000713">
    <property type="entry name" value="Mur_ligase_N"/>
</dbReference>
<dbReference type="InterPro" id="IPR005863">
    <property type="entry name" value="UDP-N-AcMur_synth"/>
</dbReference>
<dbReference type="GO" id="GO:0009252">
    <property type="term" value="P:peptidoglycan biosynthetic process"/>
    <property type="evidence" value="ECO:0007669"/>
    <property type="project" value="UniProtKB-UniRule"/>
</dbReference>
<keyword evidence="8 10" id="KW-0131">Cell cycle</keyword>
<dbReference type="NCBIfam" id="TIGR01143">
    <property type="entry name" value="murF"/>
    <property type="match status" value="1"/>
</dbReference>
<feature type="domain" description="Mur ligase N-terminal catalytic" evidence="12">
    <location>
        <begin position="25"/>
        <end position="72"/>
    </location>
</feature>
<dbReference type="EC" id="6.3.2.10" evidence="10 11"/>
<comment type="subcellular location">
    <subcellularLocation>
        <location evidence="10 11">Cytoplasm</location>
    </subcellularLocation>
</comment>
<evidence type="ECO:0000256" key="1">
    <source>
        <dbReference type="ARBA" id="ARBA00022490"/>
    </source>
</evidence>
<dbReference type="GO" id="GO:0047480">
    <property type="term" value="F:UDP-N-acetylmuramoyl-tripeptide-D-alanyl-D-alanine ligase activity"/>
    <property type="evidence" value="ECO:0007669"/>
    <property type="project" value="UniProtKB-UniRule"/>
</dbReference>
<keyword evidence="16" id="KW-1185">Reference proteome</keyword>
<evidence type="ECO:0000256" key="7">
    <source>
        <dbReference type="ARBA" id="ARBA00022984"/>
    </source>
</evidence>
<evidence type="ECO:0000256" key="3">
    <source>
        <dbReference type="ARBA" id="ARBA00022618"/>
    </source>
</evidence>
<evidence type="ECO:0000256" key="8">
    <source>
        <dbReference type="ARBA" id="ARBA00023306"/>
    </source>
</evidence>
<evidence type="ECO:0000256" key="6">
    <source>
        <dbReference type="ARBA" id="ARBA00022960"/>
    </source>
</evidence>
<dbReference type="InterPro" id="IPR036615">
    <property type="entry name" value="Mur_ligase_C_dom_sf"/>
</dbReference>
<keyword evidence="1 10" id="KW-0963">Cytoplasm</keyword>
<dbReference type="RefSeq" id="WP_141459071.1">
    <property type="nucleotide sequence ID" value="NZ_CP038141.1"/>
</dbReference>
<dbReference type="EMBL" id="CP038141">
    <property type="protein sequence ID" value="QDH16269.1"/>
    <property type="molecule type" value="Genomic_DNA"/>
</dbReference>
<protein>
    <recommendedName>
        <fullName evidence="10 11">UDP-N-acetylmuramoyl-tripeptide--D-alanyl-D-alanine ligase</fullName>
        <ecNumber evidence="10 11">6.3.2.10</ecNumber>
    </recommendedName>
    <alternativeName>
        <fullName evidence="10">D-alanyl-D-alanine-adding enzyme</fullName>
    </alternativeName>
</protein>
<dbReference type="Pfam" id="PF01225">
    <property type="entry name" value="Mur_ligase"/>
    <property type="match status" value="1"/>
</dbReference>
<evidence type="ECO:0000256" key="9">
    <source>
        <dbReference type="ARBA" id="ARBA00023316"/>
    </source>
</evidence>
<evidence type="ECO:0000313" key="16">
    <source>
        <dbReference type="Proteomes" id="UP000316313"/>
    </source>
</evidence>
<feature type="binding site" evidence="10">
    <location>
        <begin position="111"/>
        <end position="117"/>
    </location>
    <ligand>
        <name>ATP</name>
        <dbReference type="ChEBI" id="CHEBI:30616"/>
    </ligand>
</feature>
<dbReference type="Pfam" id="PF02875">
    <property type="entry name" value="Mur_ligase_C"/>
    <property type="match status" value="1"/>
</dbReference>
<dbReference type="UniPathway" id="UPA00219"/>
<dbReference type="KEGG" id="ssam:E3D00_00795"/>
<keyword evidence="2 10" id="KW-0436">Ligase</keyword>
<feature type="domain" description="Mur ligase C-terminal" evidence="13">
    <location>
        <begin position="319"/>
        <end position="440"/>
    </location>
</feature>
<dbReference type="PANTHER" id="PTHR43024:SF1">
    <property type="entry name" value="UDP-N-ACETYLMURAMOYL-TRIPEPTIDE--D-ALANYL-D-ALANINE LIGASE"/>
    <property type="match status" value="1"/>
</dbReference>
<organism evidence="15 16">
    <name type="scientific">Swingsia samuiensis</name>
    <dbReference type="NCBI Taxonomy" id="1293412"/>
    <lineage>
        <taxon>Bacteria</taxon>
        <taxon>Pseudomonadati</taxon>
        <taxon>Pseudomonadota</taxon>
        <taxon>Alphaproteobacteria</taxon>
        <taxon>Acetobacterales</taxon>
        <taxon>Acetobacteraceae</taxon>
        <taxon>Swingsia</taxon>
    </lineage>
</organism>
<dbReference type="PANTHER" id="PTHR43024">
    <property type="entry name" value="UDP-N-ACETYLMURAMOYL-TRIPEPTIDE--D-ALANYL-D-ALANINE LIGASE"/>
    <property type="match status" value="1"/>
</dbReference>
<dbReference type="InterPro" id="IPR036565">
    <property type="entry name" value="Mur-like_cat_sf"/>
</dbReference>
<evidence type="ECO:0000256" key="2">
    <source>
        <dbReference type="ARBA" id="ARBA00022598"/>
    </source>
</evidence>
<evidence type="ECO:0000256" key="10">
    <source>
        <dbReference type="HAMAP-Rule" id="MF_02019"/>
    </source>
</evidence>
<dbReference type="GO" id="GO:0071555">
    <property type="term" value="P:cell wall organization"/>
    <property type="evidence" value="ECO:0007669"/>
    <property type="project" value="UniProtKB-KW"/>
</dbReference>
<dbReference type="GO" id="GO:0008360">
    <property type="term" value="P:regulation of cell shape"/>
    <property type="evidence" value="ECO:0007669"/>
    <property type="project" value="UniProtKB-KW"/>
</dbReference>
<dbReference type="InterPro" id="IPR013221">
    <property type="entry name" value="Mur_ligase_cen"/>
</dbReference>
<dbReference type="GO" id="GO:0051301">
    <property type="term" value="P:cell division"/>
    <property type="evidence" value="ECO:0007669"/>
    <property type="project" value="UniProtKB-KW"/>
</dbReference>
<comment type="catalytic activity">
    <reaction evidence="10 11">
        <text>D-alanyl-D-alanine + UDP-N-acetyl-alpha-D-muramoyl-L-alanyl-gamma-D-glutamyl-meso-2,6-diaminopimelate + ATP = UDP-N-acetyl-alpha-D-muramoyl-L-alanyl-gamma-D-glutamyl-meso-2,6-diaminopimeloyl-D-alanyl-D-alanine + ADP + phosphate + H(+)</text>
        <dbReference type="Rhea" id="RHEA:28374"/>
        <dbReference type="ChEBI" id="CHEBI:15378"/>
        <dbReference type="ChEBI" id="CHEBI:30616"/>
        <dbReference type="ChEBI" id="CHEBI:43474"/>
        <dbReference type="ChEBI" id="CHEBI:57822"/>
        <dbReference type="ChEBI" id="CHEBI:61386"/>
        <dbReference type="ChEBI" id="CHEBI:83905"/>
        <dbReference type="ChEBI" id="CHEBI:456216"/>
        <dbReference type="EC" id="6.3.2.10"/>
    </reaction>
</comment>
<keyword evidence="4 10" id="KW-0547">Nucleotide-binding</keyword>
<dbReference type="GO" id="GO:0008766">
    <property type="term" value="F:UDP-N-acetylmuramoylalanyl-D-glutamyl-2,6-diaminopimelate-D-alanyl-D-alanine ligase activity"/>
    <property type="evidence" value="ECO:0007669"/>
    <property type="project" value="RHEA"/>
</dbReference>
<keyword evidence="6 10" id="KW-0133">Cell shape</keyword>
<dbReference type="Gene3D" id="3.40.1190.10">
    <property type="entry name" value="Mur-like, catalytic domain"/>
    <property type="match status" value="1"/>
</dbReference>
<reference evidence="15 16" key="1">
    <citation type="submission" date="2019-03" db="EMBL/GenBank/DDBJ databases">
        <title>The complete genome sequence of Swingsia samuiensis NBRC107927(T).</title>
        <authorList>
            <person name="Chua K.-O."/>
            <person name="Chan K.-G."/>
            <person name="See-Too W.-S."/>
        </authorList>
    </citation>
    <scope>NUCLEOTIDE SEQUENCE [LARGE SCALE GENOMIC DNA]</scope>
    <source>
        <strain evidence="15 16">AH83</strain>
    </source>
</reference>
<evidence type="ECO:0000259" key="13">
    <source>
        <dbReference type="Pfam" id="PF02875"/>
    </source>
</evidence>
<evidence type="ECO:0000259" key="14">
    <source>
        <dbReference type="Pfam" id="PF08245"/>
    </source>
</evidence>
<dbReference type="InterPro" id="IPR051046">
    <property type="entry name" value="MurCDEF_CellWall_CoF430Synth"/>
</dbReference>
<dbReference type="InterPro" id="IPR035911">
    <property type="entry name" value="MurE/MurF_N"/>
</dbReference>
<comment type="similarity">
    <text evidence="10">Belongs to the MurCDEF family. MurF subfamily.</text>
</comment>
<dbReference type="OrthoDB" id="9800958at2"/>
<proteinExistence type="inferred from homology"/>
<dbReference type="SUPFAM" id="SSF53623">
    <property type="entry name" value="MurD-like peptide ligases, catalytic domain"/>
    <property type="match status" value="1"/>
</dbReference>
<evidence type="ECO:0000313" key="15">
    <source>
        <dbReference type="EMBL" id="QDH16269.1"/>
    </source>
</evidence>
<keyword evidence="9 10" id="KW-0961">Cell wall biogenesis/degradation</keyword>
<gene>
    <name evidence="10" type="primary">murF</name>
    <name evidence="15" type="ORF">E3D00_00795</name>
</gene>
<evidence type="ECO:0000256" key="4">
    <source>
        <dbReference type="ARBA" id="ARBA00022741"/>
    </source>
</evidence>